<accession>A0A2R8ACC6</accession>
<dbReference type="OrthoDB" id="9814909at2"/>
<dbReference type="RefSeq" id="WP_108782417.1">
    <property type="nucleotide sequence ID" value="NZ_OMKW01000002.1"/>
</dbReference>
<protein>
    <recommendedName>
        <fullName evidence="3">Phytoene synthase</fullName>
    </recommendedName>
</protein>
<keyword evidence="2" id="KW-1185">Reference proteome</keyword>
<organism evidence="1 2">
    <name type="scientific">Pontivivens insulae</name>
    <dbReference type="NCBI Taxonomy" id="1639689"/>
    <lineage>
        <taxon>Bacteria</taxon>
        <taxon>Pseudomonadati</taxon>
        <taxon>Pseudomonadota</taxon>
        <taxon>Alphaproteobacteria</taxon>
        <taxon>Rhodobacterales</taxon>
        <taxon>Paracoccaceae</taxon>
        <taxon>Pontivivens</taxon>
    </lineage>
</organism>
<dbReference type="InterPro" id="IPR008949">
    <property type="entry name" value="Isoprenoid_synthase_dom_sf"/>
</dbReference>
<name>A0A2R8ACC6_9RHOB</name>
<reference evidence="1 2" key="1">
    <citation type="submission" date="2018-03" db="EMBL/GenBank/DDBJ databases">
        <authorList>
            <person name="Keele B.F."/>
        </authorList>
    </citation>
    <scope>NUCLEOTIDE SEQUENCE [LARGE SCALE GENOMIC DNA]</scope>
    <source>
        <strain evidence="1 2">CeCT 8812</strain>
    </source>
</reference>
<dbReference type="AlphaFoldDB" id="A0A2R8ACC6"/>
<evidence type="ECO:0008006" key="3">
    <source>
        <dbReference type="Google" id="ProtNLM"/>
    </source>
</evidence>
<evidence type="ECO:0000313" key="2">
    <source>
        <dbReference type="Proteomes" id="UP000244932"/>
    </source>
</evidence>
<gene>
    <name evidence="1" type="ORF">POI8812_02062</name>
</gene>
<proteinExistence type="predicted"/>
<dbReference type="Pfam" id="PF00494">
    <property type="entry name" value="SQS_PSY"/>
    <property type="match status" value="1"/>
</dbReference>
<dbReference type="EMBL" id="OMKW01000002">
    <property type="protein sequence ID" value="SPF29745.1"/>
    <property type="molecule type" value="Genomic_DNA"/>
</dbReference>
<sequence length="268" mass="28584">MSWQDCAALVENADPDRFLSAMSGPVAAREVLFPLYAFNSEVAKAPWVVSEAPLAEIRLQWWRDAIAEIYDGKPTRRHEVVAPLAEVIAAHDLPRAPFDALIDARAFDIYDDAHAGRASFDAYIAATSGGLMALAVQALGAGEAAKMARAAGWAMGAANLMRALPALWAAGRDPVPGGFDRTALLNGQMGSLEREVLSSIAIQGLDRLADARKIGAPAAAVPALRATWQSEAVLKAVVKDPECILQGVPRSDFARKGGLLMRSLTGRW</sequence>
<evidence type="ECO:0000313" key="1">
    <source>
        <dbReference type="EMBL" id="SPF29745.1"/>
    </source>
</evidence>
<dbReference type="Proteomes" id="UP000244932">
    <property type="component" value="Unassembled WGS sequence"/>
</dbReference>
<dbReference type="InterPro" id="IPR002060">
    <property type="entry name" value="Squ/phyt_synthse"/>
</dbReference>
<dbReference type="SUPFAM" id="SSF48576">
    <property type="entry name" value="Terpenoid synthases"/>
    <property type="match status" value="1"/>
</dbReference>
<dbReference type="Gene3D" id="1.10.600.10">
    <property type="entry name" value="Farnesyl Diphosphate Synthase"/>
    <property type="match status" value="1"/>
</dbReference>